<dbReference type="SMR" id="A0A2S1TZF0"/>
<dbReference type="InterPro" id="IPR011050">
    <property type="entry name" value="Pectin_lyase_fold/virulence"/>
</dbReference>
<protein>
    <submittedName>
        <fullName evidence="5">Polysaccharide lyase family 9</fullName>
    </submittedName>
</protein>
<evidence type="ECO:0000259" key="4">
    <source>
        <dbReference type="Pfam" id="PF21258"/>
    </source>
</evidence>
<dbReference type="InterPro" id="IPR052052">
    <property type="entry name" value="Polysaccharide_Lyase_9"/>
</dbReference>
<dbReference type="PANTHER" id="PTHR40088">
    <property type="entry name" value="PECTATE LYASE (EUROFUNG)"/>
    <property type="match status" value="1"/>
</dbReference>
<dbReference type="InterPro" id="IPR013780">
    <property type="entry name" value="Glyco_hydro_b"/>
</dbReference>
<dbReference type="EMBL" id="MH043867">
    <property type="protein sequence ID" value="AWI67021.1"/>
    <property type="molecule type" value="mRNA"/>
</dbReference>
<dbReference type="Gene3D" id="2.60.40.1180">
    <property type="entry name" value="Golgi alpha-mannosidase II"/>
    <property type="match status" value="1"/>
</dbReference>
<comment type="subcellular location">
    <subcellularLocation>
        <location evidence="1">Secreted</location>
    </subcellularLocation>
</comment>
<dbReference type="AlphaFoldDB" id="A0A2S1TZF0"/>
<dbReference type="GO" id="GO:0005576">
    <property type="term" value="C:extracellular region"/>
    <property type="evidence" value="ECO:0007669"/>
    <property type="project" value="UniProtKB-SubCell"/>
</dbReference>
<evidence type="ECO:0000256" key="1">
    <source>
        <dbReference type="ARBA" id="ARBA00004613"/>
    </source>
</evidence>
<evidence type="ECO:0000313" key="5">
    <source>
        <dbReference type="EMBL" id="AWI67021.1"/>
    </source>
</evidence>
<dbReference type="Gene3D" id="2.160.20.10">
    <property type="entry name" value="Single-stranded right-handed beta-helix, Pectin lyase-like"/>
    <property type="match status" value="1"/>
</dbReference>
<dbReference type="SUPFAM" id="SSF51126">
    <property type="entry name" value="Pectin lyase-like"/>
    <property type="match status" value="1"/>
</dbReference>
<keyword evidence="5" id="KW-0456">Lyase</keyword>
<evidence type="ECO:0000256" key="2">
    <source>
        <dbReference type="ARBA" id="ARBA00022525"/>
    </source>
</evidence>
<keyword evidence="3" id="KW-0732">Signal</keyword>
<dbReference type="GO" id="GO:0016837">
    <property type="term" value="F:carbon-oxygen lyase activity, acting on polysaccharides"/>
    <property type="evidence" value="ECO:0007669"/>
    <property type="project" value="TreeGrafter"/>
</dbReference>
<keyword evidence="2" id="KW-0964">Secreted</keyword>
<name>A0A2S1TZF0_9FUNG</name>
<feature type="domain" description="Glycoside hydrolase 120 insertion" evidence="4">
    <location>
        <begin position="79"/>
        <end position="188"/>
    </location>
</feature>
<reference evidence="5" key="1">
    <citation type="submission" date="2018-03" db="EMBL/GenBank/DDBJ databases">
        <title>Horizontal gene transfer is an indispensable driver in forging the evolution of the Neocallimastigomycota as a distinct gut-dwelling fungal lineage.</title>
        <authorList>
            <person name="Murphy C.L."/>
            <person name="Youssef N.H."/>
            <person name="Elshahed M.S."/>
        </authorList>
    </citation>
    <scope>NUCLEOTIDE SEQUENCE</scope>
    <source>
        <strain evidence="5">O2</strain>
    </source>
</reference>
<accession>A0A2S1TZF0</accession>
<organism evidence="5">
    <name type="scientific">Anaeromyces contortus</name>
    <dbReference type="NCBI Taxonomy" id="2170304"/>
    <lineage>
        <taxon>Eukaryota</taxon>
        <taxon>Fungi</taxon>
        <taxon>Fungi incertae sedis</taxon>
        <taxon>Chytridiomycota</taxon>
        <taxon>Chytridiomycota incertae sedis</taxon>
        <taxon>Neocallimastigomycetes</taxon>
        <taxon>Neocallimastigales</taxon>
        <taxon>Neocallimastigaceae</taxon>
        <taxon>Anaeromyces</taxon>
    </lineage>
</organism>
<dbReference type="InterPro" id="IPR049169">
    <property type="entry name" value="Glyco_hydro_120_ins"/>
</dbReference>
<dbReference type="PANTHER" id="PTHR40088:SF2">
    <property type="entry name" value="SECRETED SUGAR HYDROLASE"/>
    <property type="match status" value="1"/>
</dbReference>
<evidence type="ECO:0000256" key="3">
    <source>
        <dbReference type="ARBA" id="ARBA00022729"/>
    </source>
</evidence>
<sequence length="687" mass="77722">MKYYVNAVANEGGNGSKEKPFRKIQQAADIAVAGDEVIVAPGIYREYVNPKNAGTENKPIVYRSEVSQGAHITGAEELKGWTKLEGSVYTARISNEIFGEYNPYKTLVSGDWFIKYFIAHTGDVFLNGKSMYEVQSIDEVKKGEIFIPSWDHEFSIYKWYAEQDEKKNETVFYANFQDKNPNKEKIEISVRRSCFYPSKEGIGYITLSGFVVSKAATQWAPPTAYQEGMIGPHWSKGWIIENCEVYESKCSGISLGKYLQPDNDNKWLRKKYKDGTQTERECICQAQVEGWTKERIGSHIIRGCNIHDCGQTGIVGHLGGVFSLIENNHIHHINNKQNLAGAEIGGIKMHAAIDVIYRRNLIHHCTRGLWLDWQAQGTRVTQNLFYANTLPKEYNLNKESMGGCGEDLFIEVSHGPTLVDNNIFLSGRALRLATQGVTLIHNIIAGSFISVGRGTNNSTPTKPSPRYTPYHMKHRTEIAGFMTILHGDCQFYNNIFIQKPVHPIFVHFMEENKENEWDDGNIYVGTIPYENYPTFEEWDAMFEGYCGMGSKLSDRYYSELPVWAKGNLYFNGAKPMSKEKDAYVDNKNKITIECEEIAGTDGQTLSIKLKTNLYDLIESGDIPESAIHCKLMKTEDIIPAFESEENYENPDGTSITFDTDFFGEKHGNQIIAGPFADIKNSIKKPLF</sequence>
<dbReference type="InterPro" id="IPR012334">
    <property type="entry name" value="Pectin_lyas_fold"/>
</dbReference>
<dbReference type="Pfam" id="PF21258">
    <property type="entry name" value="Glyco_hydro_120_ins"/>
    <property type="match status" value="1"/>
</dbReference>
<proteinExistence type="evidence at transcript level"/>